<keyword evidence="2" id="KW-1185">Reference proteome</keyword>
<reference evidence="1" key="1">
    <citation type="submission" date="2015-04" db="UniProtKB">
        <authorList>
            <consortium name="EnsemblPlants"/>
        </authorList>
    </citation>
    <scope>IDENTIFICATION</scope>
</reference>
<evidence type="ECO:0000313" key="2">
    <source>
        <dbReference type="Proteomes" id="UP000026962"/>
    </source>
</evidence>
<protein>
    <submittedName>
        <fullName evidence="1">Uncharacterized protein</fullName>
    </submittedName>
</protein>
<accession>A0A0E0JQF8</accession>
<dbReference type="Gramene" id="OPUNC01G34510.1">
    <property type="protein sequence ID" value="OPUNC01G34510.1"/>
    <property type="gene ID" value="OPUNC01G34510"/>
</dbReference>
<evidence type="ECO:0000313" key="1">
    <source>
        <dbReference type="EnsemblPlants" id="OPUNC01G34510.1"/>
    </source>
</evidence>
<dbReference type="AlphaFoldDB" id="A0A0E0JQF8"/>
<dbReference type="HOGENOM" id="CLU_1974114_0_0_1"/>
<name>A0A0E0JQF8_ORYPU</name>
<dbReference type="STRING" id="4537.A0A0E0JQF8"/>
<organism evidence="1">
    <name type="scientific">Oryza punctata</name>
    <name type="common">Red rice</name>
    <dbReference type="NCBI Taxonomy" id="4537"/>
    <lineage>
        <taxon>Eukaryota</taxon>
        <taxon>Viridiplantae</taxon>
        <taxon>Streptophyta</taxon>
        <taxon>Embryophyta</taxon>
        <taxon>Tracheophyta</taxon>
        <taxon>Spermatophyta</taxon>
        <taxon>Magnoliopsida</taxon>
        <taxon>Liliopsida</taxon>
        <taxon>Poales</taxon>
        <taxon>Poaceae</taxon>
        <taxon>BOP clade</taxon>
        <taxon>Oryzoideae</taxon>
        <taxon>Oryzeae</taxon>
        <taxon>Oryzinae</taxon>
        <taxon>Oryza</taxon>
    </lineage>
</organism>
<sequence length="127" mass="14670">MLSTCGEYFIISLSDGKYRIIKPPVEIERYEESNIYMGLSQKRTKAICVTVKLLSLDFTLTCFLNSLIEPRTDLPLKYRKALARFKTWATLAQNITKYYGGYMGIQPFIEESFLYTPCMGEIPKDIN</sequence>
<dbReference type="EnsemblPlants" id="OPUNC01G34510.1">
    <property type="protein sequence ID" value="OPUNC01G34510.1"/>
    <property type="gene ID" value="OPUNC01G34510"/>
</dbReference>
<reference evidence="1" key="2">
    <citation type="submission" date="2018-05" db="EMBL/GenBank/DDBJ databases">
        <title>OpunRS2 (Oryza punctata Reference Sequence Version 2).</title>
        <authorList>
            <person name="Zhang J."/>
            <person name="Kudrna D."/>
            <person name="Lee S."/>
            <person name="Talag J."/>
            <person name="Welchert J."/>
            <person name="Wing R.A."/>
        </authorList>
    </citation>
    <scope>NUCLEOTIDE SEQUENCE [LARGE SCALE GENOMIC DNA]</scope>
</reference>
<proteinExistence type="predicted"/>
<dbReference type="Proteomes" id="UP000026962">
    <property type="component" value="Chromosome 1"/>
</dbReference>